<evidence type="ECO:0000313" key="2">
    <source>
        <dbReference type="Proteomes" id="UP000828941"/>
    </source>
</evidence>
<keyword evidence="2" id="KW-1185">Reference proteome</keyword>
<protein>
    <submittedName>
        <fullName evidence="1">Uncharacterized protein</fullName>
    </submittedName>
</protein>
<dbReference type="Proteomes" id="UP000828941">
    <property type="component" value="Chromosome 8"/>
</dbReference>
<evidence type="ECO:0000313" key="1">
    <source>
        <dbReference type="EMBL" id="KAI4329055.1"/>
    </source>
</evidence>
<accession>A0ACB9MYS3</accession>
<sequence length="446" mass="49681">MNRGRGRIAHTRGRSPPMRWSPRRYGQSNHPDSHGPDVGVGDGRSASTSWRVKDGRKSSQNTPGDGSSQNTGTQLGSSNNSRESYSYERGSGCSNMEKCHLKQNSPNALGSCFEQNHKVASVPCIEKDVHVDVSNKLNTDEQQSDTVLSLKPADVDALSASNNPKNTADPKMQNSYQPVSVDHFDICPPKESTTITLKPSLLLQNRERRNESKRNMNPFNGIVYRPGMVLLKGYIPLNDQVKIVKKCRDLGVGSGGFYQPGYRDGAKLHLKMMCLGKNWDPQTREYGDSRPFDGVKPPNIPDEFLELVEKAIRDSHALIKQESKTENPEKILPGMSPNICLVNFYLQNGHLGLHQDRDESQESLRQGFPVVSFSIGDKADFLYGDERDLDKAQKVELESGDVLIFGGKSRHIFHGVTAIHTNTAPKLLLGETNLRHGRLNLTFRQY</sequence>
<proteinExistence type="predicted"/>
<organism evidence="1 2">
    <name type="scientific">Bauhinia variegata</name>
    <name type="common">Purple orchid tree</name>
    <name type="synonym">Phanera variegata</name>
    <dbReference type="NCBI Taxonomy" id="167791"/>
    <lineage>
        <taxon>Eukaryota</taxon>
        <taxon>Viridiplantae</taxon>
        <taxon>Streptophyta</taxon>
        <taxon>Embryophyta</taxon>
        <taxon>Tracheophyta</taxon>
        <taxon>Spermatophyta</taxon>
        <taxon>Magnoliopsida</taxon>
        <taxon>eudicotyledons</taxon>
        <taxon>Gunneridae</taxon>
        <taxon>Pentapetalae</taxon>
        <taxon>rosids</taxon>
        <taxon>fabids</taxon>
        <taxon>Fabales</taxon>
        <taxon>Fabaceae</taxon>
        <taxon>Cercidoideae</taxon>
        <taxon>Cercideae</taxon>
        <taxon>Bauhiniinae</taxon>
        <taxon>Bauhinia</taxon>
    </lineage>
</organism>
<comment type="caution">
    <text evidence="1">The sequence shown here is derived from an EMBL/GenBank/DDBJ whole genome shotgun (WGS) entry which is preliminary data.</text>
</comment>
<dbReference type="EMBL" id="CM039433">
    <property type="protein sequence ID" value="KAI4329055.1"/>
    <property type="molecule type" value="Genomic_DNA"/>
</dbReference>
<name>A0ACB9MYS3_BAUVA</name>
<gene>
    <name evidence="1" type="ORF">L6164_021360</name>
</gene>
<reference evidence="1 2" key="1">
    <citation type="journal article" date="2022" name="DNA Res.">
        <title>Chromosomal-level genome assembly of the orchid tree Bauhinia variegata (Leguminosae; Cercidoideae) supports the allotetraploid origin hypothesis of Bauhinia.</title>
        <authorList>
            <person name="Zhong Y."/>
            <person name="Chen Y."/>
            <person name="Zheng D."/>
            <person name="Pang J."/>
            <person name="Liu Y."/>
            <person name="Luo S."/>
            <person name="Meng S."/>
            <person name="Qian L."/>
            <person name="Wei D."/>
            <person name="Dai S."/>
            <person name="Zhou R."/>
        </authorList>
    </citation>
    <scope>NUCLEOTIDE SEQUENCE [LARGE SCALE GENOMIC DNA]</scope>
    <source>
        <strain evidence="1">BV-YZ2020</strain>
    </source>
</reference>